<comment type="caution">
    <text evidence="1">The sequence shown here is derived from an EMBL/GenBank/DDBJ whole genome shotgun (WGS) entry which is preliminary data.</text>
</comment>
<dbReference type="RefSeq" id="WP_220250803.1">
    <property type="nucleotide sequence ID" value="NZ_JAICCF010000002.1"/>
</dbReference>
<gene>
    <name evidence="1" type="ORF">K1Y79_14405</name>
</gene>
<dbReference type="Proteomes" id="UP000812961">
    <property type="component" value="Unassembled WGS sequence"/>
</dbReference>
<reference evidence="1 2" key="1">
    <citation type="submission" date="2021-08" db="EMBL/GenBank/DDBJ databases">
        <title>The genome sequence of Chitinophaga sp. B61.</title>
        <authorList>
            <person name="Zhang X."/>
        </authorList>
    </citation>
    <scope>NUCLEOTIDE SEQUENCE [LARGE SCALE GENOMIC DNA]</scope>
    <source>
        <strain evidence="1 2">B61</strain>
    </source>
</reference>
<proteinExistence type="predicted"/>
<evidence type="ECO:0000313" key="1">
    <source>
        <dbReference type="EMBL" id="MBW8685528.1"/>
    </source>
</evidence>
<organism evidence="1 2">
    <name type="scientific">Chitinophaga rhizophila</name>
    <dbReference type="NCBI Taxonomy" id="2866212"/>
    <lineage>
        <taxon>Bacteria</taxon>
        <taxon>Pseudomonadati</taxon>
        <taxon>Bacteroidota</taxon>
        <taxon>Chitinophagia</taxon>
        <taxon>Chitinophagales</taxon>
        <taxon>Chitinophagaceae</taxon>
        <taxon>Chitinophaga</taxon>
    </lineage>
</organism>
<name>A0ABS7GGB3_9BACT</name>
<dbReference type="EMBL" id="JAICCF010000002">
    <property type="protein sequence ID" value="MBW8685528.1"/>
    <property type="molecule type" value="Genomic_DNA"/>
</dbReference>
<keyword evidence="2" id="KW-1185">Reference proteome</keyword>
<protein>
    <submittedName>
        <fullName evidence="1">Uncharacterized protein</fullName>
    </submittedName>
</protein>
<evidence type="ECO:0000313" key="2">
    <source>
        <dbReference type="Proteomes" id="UP000812961"/>
    </source>
</evidence>
<accession>A0ABS7GGB3</accession>
<dbReference type="Pfam" id="PF22028">
    <property type="entry name" value="DUF6934"/>
    <property type="match status" value="1"/>
</dbReference>
<dbReference type="InterPro" id="IPR053865">
    <property type="entry name" value="DUF6934"/>
</dbReference>
<sequence>MNRADDVYDVREWANPGEQGLYYFFVSEGKREIIKVVQYEYVRQFRNRPLFNLGFGDYDYENDRVTDNETSDNNDHYRVFNTVLQTIPRLFEQFKDGVIVVRGSDSSPSFITKCRNTCKRRCDDSKCKKAHRRIGIYSTFLNKHFEQLNLEYSFYGLDGLEDCSATEPYEKGKNYRGVIIEKRLN</sequence>